<protein>
    <submittedName>
        <fullName evidence="1">Uncharacterized protein</fullName>
    </submittedName>
</protein>
<organism evidence="1 2">
    <name type="scientific">Enterococcus lemanii</name>
    <dbReference type="NCBI Taxonomy" id="1159752"/>
    <lineage>
        <taxon>Bacteria</taxon>
        <taxon>Bacillati</taxon>
        <taxon>Bacillota</taxon>
        <taxon>Bacilli</taxon>
        <taxon>Lactobacillales</taxon>
        <taxon>Enterococcaceae</taxon>
        <taxon>Enterococcus</taxon>
    </lineage>
</organism>
<evidence type="ECO:0000313" key="2">
    <source>
        <dbReference type="Proteomes" id="UP001595969"/>
    </source>
</evidence>
<proteinExistence type="predicted"/>
<dbReference type="EMBL" id="JBHSGS010000049">
    <property type="protein sequence ID" value="MFC4719937.1"/>
    <property type="molecule type" value="Genomic_DNA"/>
</dbReference>
<dbReference type="RefSeq" id="WP_204652784.1">
    <property type="nucleotide sequence ID" value="NZ_JAFBFD010000002.1"/>
</dbReference>
<dbReference type="Proteomes" id="UP001595969">
    <property type="component" value="Unassembled WGS sequence"/>
</dbReference>
<sequence>MEKKNLTLKELGKRLVMSSVVLLDSLFNEEAMQQKNIATYQEKLNEAAVNQDLVVLQLMTEKVSVFETVVGTVINNKVSEKQAVIRLHDNEKQLRIIPLKQIEKISILGTRKRPKIS</sequence>
<gene>
    <name evidence="1" type="ORF">ACFO5I_09385</name>
</gene>
<name>A0ABV9MVI8_9ENTE</name>
<evidence type="ECO:0000313" key="1">
    <source>
        <dbReference type="EMBL" id="MFC4719937.1"/>
    </source>
</evidence>
<comment type="caution">
    <text evidence="1">The sequence shown here is derived from an EMBL/GenBank/DDBJ whole genome shotgun (WGS) entry which is preliminary data.</text>
</comment>
<accession>A0ABV9MVI8</accession>
<reference evidence="2" key="1">
    <citation type="journal article" date="2019" name="Int. J. Syst. Evol. Microbiol.">
        <title>The Global Catalogue of Microorganisms (GCM) 10K type strain sequencing project: providing services to taxonomists for standard genome sequencing and annotation.</title>
        <authorList>
            <consortium name="The Broad Institute Genomics Platform"/>
            <consortium name="The Broad Institute Genome Sequencing Center for Infectious Disease"/>
            <person name="Wu L."/>
            <person name="Ma J."/>
        </authorList>
    </citation>
    <scope>NUCLEOTIDE SEQUENCE [LARGE SCALE GENOMIC DNA]</scope>
    <source>
        <strain evidence="2">CGMCC 1.19032</strain>
    </source>
</reference>
<keyword evidence="2" id="KW-1185">Reference proteome</keyword>